<evidence type="ECO:0000256" key="4">
    <source>
        <dbReference type="ARBA" id="ARBA00022989"/>
    </source>
</evidence>
<name>A0A124FYK8_9BACT</name>
<dbReference type="Pfam" id="PF03176">
    <property type="entry name" value="MMPL"/>
    <property type="match status" value="2"/>
</dbReference>
<evidence type="ECO:0000313" key="9">
    <source>
        <dbReference type="Proteomes" id="UP000054092"/>
    </source>
</evidence>
<accession>A0A124FYK8</accession>
<feature type="transmembrane region" description="Helical" evidence="6">
    <location>
        <begin position="7"/>
        <end position="26"/>
    </location>
</feature>
<feature type="transmembrane region" description="Helical" evidence="6">
    <location>
        <begin position="291"/>
        <end position="313"/>
    </location>
</feature>
<keyword evidence="2" id="KW-1003">Cell membrane</keyword>
<feature type="domain" description="Membrane transport protein MMPL" evidence="7">
    <location>
        <begin position="512"/>
        <end position="687"/>
    </location>
</feature>
<dbReference type="InterPro" id="IPR050545">
    <property type="entry name" value="Mycobact_MmpL"/>
</dbReference>
<feature type="transmembrane region" description="Helical" evidence="6">
    <location>
        <begin position="218"/>
        <end position="240"/>
    </location>
</feature>
<keyword evidence="3 6" id="KW-0812">Transmembrane</keyword>
<gene>
    <name evidence="8" type="ORF">XD94_0442</name>
</gene>
<feature type="domain" description="Membrane transport protein MMPL" evidence="7">
    <location>
        <begin position="37"/>
        <end position="342"/>
    </location>
</feature>
<dbReference type="SUPFAM" id="SSF82866">
    <property type="entry name" value="Multidrug efflux transporter AcrB transmembrane domain"/>
    <property type="match status" value="2"/>
</dbReference>
<dbReference type="Proteomes" id="UP000054092">
    <property type="component" value="Unassembled WGS sequence"/>
</dbReference>
<dbReference type="Gene3D" id="1.20.1640.10">
    <property type="entry name" value="Multidrug efflux transporter AcrB transmembrane domain"/>
    <property type="match status" value="2"/>
</dbReference>
<evidence type="ECO:0000259" key="7">
    <source>
        <dbReference type="Pfam" id="PF03176"/>
    </source>
</evidence>
<dbReference type="AlphaFoldDB" id="A0A124FYK8"/>
<feature type="transmembrane region" description="Helical" evidence="6">
    <location>
        <begin position="598"/>
        <end position="619"/>
    </location>
</feature>
<feature type="transmembrane region" description="Helical" evidence="6">
    <location>
        <begin position="664"/>
        <end position="683"/>
    </location>
</feature>
<keyword evidence="4 6" id="KW-1133">Transmembrane helix</keyword>
<feature type="transmembrane region" description="Helical" evidence="6">
    <location>
        <begin position="639"/>
        <end position="658"/>
    </location>
</feature>
<evidence type="ECO:0000256" key="6">
    <source>
        <dbReference type="SAM" id="Phobius"/>
    </source>
</evidence>
<feature type="transmembrane region" description="Helical" evidence="6">
    <location>
        <begin position="366"/>
        <end position="386"/>
    </location>
</feature>
<evidence type="ECO:0000256" key="5">
    <source>
        <dbReference type="ARBA" id="ARBA00023136"/>
    </source>
</evidence>
<dbReference type="PANTHER" id="PTHR33406">
    <property type="entry name" value="MEMBRANE PROTEIN MJ1562-RELATED"/>
    <property type="match status" value="1"/>
</dbReference>
<evidence type="ECO:0000256" key="3">
    <source>
        <dbReference type="ARBA" id="ARBA00022692"/>
    </source>
</evidence>
<protein>
    <recommendedName>
        <fullName evidence="7">Membrane transport protein MMPL domain-containing protein</fullName>
    </recommendedName>
</protein>
<keyword evidence="5 6" id="KW-0472">Membrane</keyword>
<feature type="transmembrane region" description="Helical" evidence="6">
    <location>
        <begin position="572"/>
        <end position="592"/>
    </location>
</feature>
<dbReference type="InterPro" id="IPR004869">
    <property type="entry name" value="MMPL_dom"/>
</dbReference>
<dbReference type="GO" id="GO:0005886">
    <property type="term" value="C:plasma membrane"/>
    <property type="evidence" value="ECO:0007669"/>
    <property type="project" value="UniProtKB-SubCell"/>
</dbReference>
<feature type="transmembrane region" description="Helical" evidence="6">
    <location>
        <begin position="549"/>
        <end position="565"/>
    </location>
</feature>
<comment type="subcellular location">
    <subcellularLocation>
        <location evidence="1">Cell membrane</location>
        <topology evidence="1">Multi-pass membrane protein</topology>
    </subcellularLocation>
</comment>
<evidence type="ECO:0000256" key="1">
    <source>
        <dbReference type="ARBA" id="ARBA00004651"/>
    </source>
</evidence>
<dbReference type="PANTHER" id="PTHR33406:SF13">
    <property type="entry name" value="MEMBRANE PROTEIN YDFJ"/>
    <property type="match status" value="1"/>
</dbReference>
<feature type="transmembrane region" description="Helical" evidence="6">
    <location>
        <begin position="319"/>
        <end position="345"/>
    </location>
</feature>
<evidence type="ECO:0000313" key="8">
    <source>
        <dbReference type="EMBL" id="KUK81507.1"/>
    </source>
</evidence>
<reference evidence="9" key="1">
    <citation type="journal article" date="2015" name="MBio">
        <title>Genome-Resolved Metagenomic Analysis Reveals Roles for Candidate Phyla and Other Microbial Community Members in Biogeochemical Transformations in Oil Reservoirs.</title>
        <authorList>
            <person name="Hu P."/>
            <person name="Tom L."/>
            <person name="Singh A."/>
            <person name="Thomas B.C."/>
            <person name="Baker B.J."/>
            <person name="Piceno Y.M."/>
            <person name="Andersen G.L."/>
            <person name="Banfield J.F."/>
        </authorList>
    </citation>
    <scope>NUCLEOTIDE SEQUENCE [LARGE SCALE GENOMIC DNA]</scope>
</reference>
<sequence>MISRRISILIITLFAVITIVMGLFILRVEINVSSEFLLPEKSPSRENMRMMENLFGSEKQIIIVLKTDGLFKEDNSLMIYDFLQKLSTIEGVVGYNSYQDAAKISLIGGTNVQPYFEKGIPKDNAREILQNPLYLDNLIDENGEVALIPINVTESVDVKTILKVADESLEGMEFYASGEPIIDEELYGSILSLLVVYPPILFGLICFIYFLRLGSIRAAVIPSILSIIAAVWAYGFGVMIGLDINILTSTVGLFIVIISSSYGLHFVDRYITNRKFLDRNLALKRTVHEEIIPVFLSALTTAVGFLTFLVSSLEAFRQLGIMVSIGIMMSSALVLIALPAALYFIDLPAVNRRLRFKGPTGEKAKKIEMVALIAIIAFAVVSPFLISKIERNFDQFDYFEKSSSIVKSAETIKDEFGWNMPFYVILDKNSLYTGADAQIISNLISDINMLEEVRGVSSIMDVSSAFGIPLPILQIAARNGDLPVQQYMVGNSLRLLVKTPNTDAVSSQRLEDDLKEILEDYQQYSPYVASPLLIISGVNNEILRSQVSTILWALVVITLLLIVVFRSFKLALVSVLPIALSVLFNFSYMGILGIKLEISTAIVSGVLLGMTIDYAIHLINRFIETKDIYRARQEVRPAILSNTIALAAGFSSLVFAPLKLFSGLGLLLAIGMVTGAILTLTIIPKIVSKWKMSTH</sequence>
<feature type="transmembrane region" description="Helical" evidence="6">
    <location>
        <begin position="246"/>
        <end position="271"/>
    </location>
</feature>
<dbReference type="PATRIC" id="fig|1184387.3.peg.772"/>
<feature type="transmembrane region" description="Helical" evidence="6">
    <location>
        <begin position="186"/>
        <end position="211"/>
    </location>
</feature>
<dbReference type="EMBL" id="LGGP01000052">
    <property type="protein sequence ID" value="KUK81507.1"/>
    <property type="molecule type" value="Genomic_DNA"/>
</dbReference>
<proteinExistence type="predicted"/>
<comment type="caution">
    <text evidence="8">The sequence shown here is derived from an EMBL/GenBank/DDBJ whole genome shotgun (WGS) entry which is preliminary data.</text>
</comment>
<evidence type="ECO:0000256" key="2">
    <source>
        <dbReference type="ARBA" id="ARBA00022475"/>
    </source>
</evidence>
<organism evidence="8 9">
    <name type="scientific">Mesotoga prima</name>
    <dbReference type="NCBI Taxonomy" id="1184387"/>
    <lineage>
        <taxon>Bacteria</taxon>
        <taxon>Thermotogati</taxon>
        <taxon>Thermotogota</taxon>
        <taxon>Thermotogae</taxon>
        <taxon>Kosmotogales</taxon>
        <taxon>Kosmotogaceae</taxon>
        <taxon>Mesotoga</taxon>
    </lineage>
</organism>